<organism evidence="1 2">
    <name type="scientific">Granulicella aggregans</name>
    <dbReference type="NCBI Taxonomy" id="474949"/>
    <lineage>
        <taxon>Bacteria</taxon>
        <taxon>Pseudomonadati</taxon>
        <taxon>Acidobacteriota</taxon>
        <taxon>Terriglobia</taxon>
        <taxon>Terriglobales</taxon>
        <taxon>Acidobacteriaceae</taxon>
        <taxon>Granulicella</taxon>
    </lineage>
</organism>
<dbReference type="Pfam" id="PF13287">
    <property type="entry name" value="Fn3_assoc"/>
    <property type="match status" value="1"/>
</dbReference>
<dbReference type="Proteomes" id="UP000540989">
    <property type="component" value="Unassembled WGS sequence"/>
</dbReference>
<accession>A0A7W8E3C9</accession>
<dbReference type="InterPro" id="IPR026876">
    <property type="entry name" value="Fn3_assoc_repeat"/>
</dbReference>
<reference evidence="1 2" key="1">
    <citation type="submission" date="2020-08" db="EMBL/GenBank/DDBJ databases">
        <title>Genomic Encyclopedia of Type Strains, Phase IV (KMG-V): Genome sequencing to study the core and pangenomes of soil and plant-associated prokaryotes.</title>
        <authorList>
            <person name="Whitman W."/>
        </authorList>
    </citation>
    <scope>NUCLEOTIDE SEQUENCE [LARGE SCALE GENOMIC DNA]</scope>
    <source>
        <strain evidence="1 2">M8UP14</strain>
    </source>
</reference>
<proteinExistence type="predicted"/>
<keyword evidence="2" id="KW-1185">Reference proteome</keyword>
<evidence type="ECO:0000313" key="1">
    <source>
        <dbReference type="EMBL" id="MBB5057331.1"/>
    </source>
</evidence>
<dbReference type="EMBL" id="JACHIP010000002">
    <property type="protein sequence ID" value="MBB5057331.1"/>
    <property type="molecule type" value="Genomic_DNA"/>
</dbReference>
<evidence type="ECO:0000313" key="2">
    <source>
        <dbReference type="Proteomes" id="UP000540989"/>
    </source>
</evidence>
<name>A0A7W8E3C9_9BACT</name>
<comment type="caution">
    <text evidence="1">The sequence shown here is derived from an EMBL/GenBank/DDBJ whole genome shotgun (WGS) entry which is preliminary data.</text>
</comment>
<sequence>MSASAQSTFNITSATYGTGATSTVPAGVNGAVLMLAGTLPGAQQINDSNIFACFYTGYGPTSQLTLTPPGSGTPEMLTVPASVIQSIPQGNFTATNGYAVTAYVYFSAPDATCDGTFDASLTNEFPVSVVAPSLGTYSGPLAVPQTNSATSLRAAPLTLVLPASGVLPTASTVGATTVVFDSFGSITPVISGSALAVPIPAAFASSAAGTTASLTICNTFGTNQVCTTPTPAITLTVTALVASSGTLTATPTPVSVAGQTILTAQFSKAAGAGQGANPGAPSGLVTFTADGATVPAASLLLDTTATFVSQPSTVTSQVAPAPTFTPVAGSYLGVQTITIADSDTTAAIYYTQDGSTPTNGSTLYTAPFSISISQTIKAIAAVSGSLNSAVASVAYTVTVRPPTHLAFQVQPVSTGLNTAITPAVQVALLDSTGAVAAGATNAVTIAIGTNPGNGILSGTKTVNAVNGIATFSDLSIAQLGTGYTLSATSGSLTGAISSLFNITPPQITMTVQSTTPAGLVGVGATLNGSFTLGAPAPTGGVTVNLSSGTPANVTISPATVTVAAGQTTGSFTYTGVAAGSSTLSASATGYQTGTVVTTATMAQVSLGLIPNVAPGQTQSLALSLATAAPAGGTTVTFTIANTNIATVTQSVFVPAGAFTASTNPQVAGVLIGTTTVTANAPGYAPATRPVNVTVTATFNPGTTNLNLITSTNTVLQISAPAPAGGITFNLTSSDPTKATVPASVTVIQGGTNVKVPITGVADGTVTITASSTGITNATGTVNVNSTITSPDFTTGYDLQYYEYFSLPVTPSVPTNVTFKVSDPTVAIISTTQSAVGQQTLVSSNVTTGGIGYLYIQGKKVGTTTLTISAPGYTTGTETITVTKSGFAYYYTNANFTTTTYANPTTVTIYPFLLDANQSITGYPSYAINPGTPALSIPITSSDTTIGTVTSPVVFNPLDTGKSFTFTPVAAGTANLIIGAQPAGFTEPMQNSAPQYQTAVATVNTPVIVAPSNTTGVHLQNGISISLPVAPPTGITVTVTMTPLPAGMPLAATISKSQTVAGATTQTFTNVTSGFVGTLYTQGQSAGTATITVSAPGYTTGTNTITVAPSGFAYYYGNSNINTTSFSATSTLTVYPFLLDTSKAISGYPSYTINPGVGPITVPITNSDNTIGTISATSLTFNTNDNYQQFTFQPVSAGTDNITVGNVTGFTTPTTYQQATATVTAPSISVSGATTGVHMQNSIGIYLPVAPPSARTVTVSVPTAGVVTLSKDNVTVGTTTVTFTNVTTSYVGQVYIQGQGVGTATLTESAPGYVAGTSTLTVLNSGLGFYPGNGTFTTTTFSSPNTLTVYTLLLDANNNFANYGLPLSPGVGPVTVPLADSNTSVGTISSNALVFNTNESAHNFTFKPVSAGTANITIPTTPAGFTAPKATSTAGVATVTAPAISVSDSLTGINLETTLGIYLPQTPPNPITVTVKSNGPLIAVLSNGATVVGTGTLTFTNVTSTSVGTIYVQGLTEGSTTLKVSAPGYTDGDANIRVDQSGFSFYYGNGSSFTTSVGSNPTQLTVYPVALVHGTLTPDTYNSLYVSPQAGTVNVPITSSAPAVGTVASPLVFAPGASSENLTFTPVATGTSTLNIGTPTGFSVPTDYTTSTATVQ</sequence>
<gene>
    <name evidence="1" type="ORF">HDF16_002016</name>
</gene>
<protein>
    <submittedName>
        <fullName evidence="1">Uncharacterized protein</fullName>
    </submittedName>
</protein>